<dbReference type="GO" id="GO:0003887">
    <property type="term" value="F:DNA-directed DNA polymerase activity"/>
    <property type="evidence" value="ECO:0007669"/>
    <property type="project" value="UniProtKB-KW"/>
</dbReference>
<evidence type="ECO:0000256" key="22">
    <source>
        <dbReference type="SAM" id="MobiDB-lite"/>
    </source>
</evidence>
<gene>
    <name evidence="24" type="ORF">FOB64_006403</name>
</gene>
<evidence type="ECO:0000256" key="2">
    <source>
        <dbReference type="ARBA" id="ARBA00004496"/>
    </source>
</evidence>
<evidence type="ECO:0000256" key="12">
    <source>
        <dbReference type="ARBA" id="ARBA00022884"/>
    </source>
</evidence>
<keyword evidence="4" id="KW-0815">Transposition</keyword>
<proteinExistence type="predicted"/>
<evidence type="ECO:0000313" key="24">
    <source>
        <dbReference type="EMBL" id="KAF6063430.1"/>
    </source>
</evidence>
<organism evidence="24 25">
    <name type="scientific">Candida albicans</name>
    <name type="common">Yeast</name>
    <dbReference type="NCBI Taxonomy" id="5476"/>
    <lineage>
        <taxon>Eukaryota</taxon>
        <taxon>Fungi</taxon>
        <taxon>Dikarya</taxon>
        <taxon>Ascomycota</taxon>
        <taxon>Saccharomycotina</taxon>
        <taxon>Pichiomycetes</taxon>
        <taxon>Debaryomycetaceae</taxon>
        <taxon>Candida/Lodderomyces clade</taxon>
        <taxon>Candida</taxon>
    </lineage>
</organism>
<dbReference type="GO" id="GO:0046872">
    <property type="term" value="F:metal ion binding"/>
    <property type="evidence" value="ECO:0007669"/>
    <property type="project" value="UniProtKB-KW"/>
</dbReference>
<evidence type="ECO:0000259" key="23">
    <source>
        <dbReference type="PROSITE" id="PS50994"/>
    </source>
</evidence>
<evidence type="ECO:0000256" key="13">
    <source>
        <dbReference type="ARBA" id="ARBA00022908"/>
    </source>
</evidence>
<keyword evidence="9" id="KW-0255">Endonuclease</keyword>
<dbReference type="GO" id="GO:0005737">
    <property type="term" value="C:cytoplasm"/>
    <property type="evidence" value="ECO:0007669"/>
    <property type="project" value="UniProtKB-SubCell"/>
</dbReference>
<keyword evidence="17" id="KW-0233">DNA recombination</keyword>
<evidence type="ECO:0000256" key="3">
    <source>
        <dbReference type="ARBA" id="ARBA00022490"/>
    </source>
</evidence>
<name>A0A8H6BW48_CANAX</name>
<dbReference type="GO" id="GO:0032196">
    <property type="term" value="P:transposition"/>
    <property type="evidence" value="ECO:0007669"/>
    <property type="project" value="UniProtKB-KW"/>
</dbReference>
<evidence type="ECO:0000256" key="10">
    <source>
        <dbReference type="ARBA" id="ARBA00022801"/>
    </source>
</evidence>
<dbReference type="GO" id="GO:0005634">
    <property type="term" value="C:nucleus"/>
    <property type="evidence" value="ECO:0007669"/>
    <property type="project" value="UniProtKB-ARBA"/>
</dbReference>
<dbReference type="AlphaFoldDB" id="A0A8H6BW48"/>
<comment type="catalytic activity">
    <reaction evidence="1">
        <text>Endonucleolytic cleavage to 5'-phosphomonoester.</text>
        <dbReference type="EC" id="3.1.26.4"/>
    </reaction>
</comment>
<dbReference type="GO" id="GO:0003677">
    <property type="term" value="F:DNA binding"/>
    <property type="evidence" value="ECO:0007669"/>
    <property type="project" value="UniProtKB-KW"/>
</dbReference>
<dbReference type="Proteomes" id="UP000536275">
    <property type="component" value="Unassembled WGS sequence"/>
</dbReference>
<dbReference type="GO" id="GO:0003723">
    <property type="term" value="F:RNA binding"/>
    <property type="evidence" value="ECO:0007669"/>
    <property type="project" value="UniProtKB-KW"/>
</dbReference>
<keyword evidence="8" id="KW-0479">Metal-binding</keyword>
<keyword evidence="14" id="KW-0695">RNA-directed DNA polymerase</keyword>
<dbReference type="GO" id="GO:0015074">
    <property type="term" value="P:DNA integration"/>
    <property type="evidence" value="ECO:0007669"/>
    <property type="project" value="UniProtKB-KW"/>
</dbReference>
<evidence type="ECO:0000256" key="4">
    <source>
        <dbReference type="ARBA" id="ARBA00022578"/>
    </source>
</evidence>
<protein>
    <submittedName>
        <fullName evidence="24">Integrase core domain family protein</fullName>
    </submittedName>
</protein>
<feature type="region of interest" description="Disordered" evidence="22">
    <location>
        <begin position="417"/>
        <end position="466"/>
    </location>
</feature>
<comment type="function">
    <text evidence="19">Integrase (IN) targets the VLP to the nucleus, where a subparticle preintegration complex (PIC) containing at least integrase and the newly synthesized dsDNA copy of the retrotransposon must transit the nuclear membrane. Once in the nucleus, integrase performs the integration of the dsDNA into the host genome.</text>
</comment>
<keyword evidence="15" id="KW-0239">DNA-directed DNA polymerase</keyword>
<dbReference type="PANTHER" id="PTHR42648">
    <property type="entry name" value="TRANSPOSASE, PUTATIVE-RELATED"/>
    <property type="match status" value="1"/>
</dbReference>
<keyword evidence="11" id="KW-0460">Magnesium</keyword>
<accession>A0A8H6BW48</accession>
<keyword evidence="13" id="KW-0229">DNA integration</keyword>
<sequence length="563" mass="63711">MSEYQEHDYSSRALINSLTEVDVLDVEISPYGVEQLLPTGDKNDIYNFHLMSNHMSIEKILLLQKYQGLVLHTSKESLQKIADCKVCLLSNAKQRSHNHHSERKASRRHERLHCDTLGPFRSENNKWYLTSVIDEHTGYIEGIITKDRKVKDLLIQRLKIWNNRFNDKVAYFRSDNAPEFPQPSDLAEFGIWRETIAAYSPELNGLAEVVNKLILQQIYRIVVTLGPQILKLIYYVIQYSITMINHTPRRSLKGQTPYGCYYQLSEGNSTGAPSSIMGAVIGYASDCFSYYVLLKNMRCDIILSPNVRILRSYEVINSYLKNLSTTPMSHIVPMAEGIQGRQSGAQYEVRGTYVESEYDNTNDVMHMPKESYSVQPASFTLTTGNSSNEYVINDDPVQITIENPDDFSNPLQLTEESHDMVSEVKSDENPKPSLHELTPGDNPVSKPPQLDWYSPSEESKLSGTDHFGVDVVKETVSEDWHTSDYPETSAEDEQQNPSLSANKNRVTEKIDEGENISFPGGDDDSVVINSNVEQSNVETEDAGNSPIQDEVSQEGRILNDKSI</sequence>
<reference evidence="24 25" key="1">
    <citation type="submission" date="2020-03" db="EMBL/GenBank/DDBJ databases">
        <title>FDA dAtabase for Regulatory Grade micrObial Sequences (FDA-ARGOS): Supporting development and validation of Infectious Disease Dx tests.</title>
        <authorList>
            <person name="Campos J."/>
            <person name="Goldberg B."/>
            <person name="Tallon L."/>
            <person name="Sadzewicz L."/>
            <person name="Vavikolanu K."/>
            <person name="Mehta A."/>
            <person name="Aluvathingal J."/>
            <person name="Nadendla S."/>
            <person name="Nandy P."/>
            <person name="Geyer C."/>
            <person name="Yan Y."/>
            <person name="Sichtig H."/>
        </authorList>
    </citation>
    <scope>NUCLEOTIDE SEQUENCE [LARGE SCALE GENOMIC DNA]</scope>
    <source>
        <strain evidence="24 25">FDAARGOS_656</strain>
    </source>
</reference>
<comment type="catalytic activity">
    <reaction evidence="21">
        <text>DNA(n) + a 2'-deoxyribonucleoside 5'-triphosphate = DNA(n+1) + diphosphate</text>
        <dbReference type="Rhea" id="RHEA:22508"/>
        <dbReference type="Rhea" id="RHEA-COMP:17339"/>
        <dbReference type="Rhea" id="RHEA-COMP:17340"/>
        <dbReference type="ChEBI" id="CHEBI:33019"/>
        <dbReference type="ChEBI" id="CHEBI:61560"/>
        <dbReference type="ChEBI" id="CHEBI:173112"/>
        <dbReference type="EC" id="2.7.7.7"/>
    </reaction>
</comment>
<feature type="domain" description="Integrase catalytic" evidence="23">
    <location>
        <begin position="104"/>
        <end position="265"/>
    </location>
</feature>
<keyword evidence="5" id="KW-0808">Transferase</keyword>
<evidence type="ECO:0000256" key="15">
    <source>
        <dbReference type="ARBA" id="ARBA00022932"/>
    </source>
</evidence>
<feature type="compositionally biased region" description="Polar residues" evidence="22">
    <location>
        <begin position="527"/>
        <end position="537"/>
    </location>
</feature>
<keyword evidence="7" id="KW-0540">Nuclease</keyword>
<evidence type="ECO:0000256" key="9">
    <source>
        <dbReference type="ARBA" id="ARBA00022759"/>
    </source>
</evidence>
<keyword evidence="6" id="KW-0548">Nucleotidyltransferase</keyword>
<evidence type="ECO:0000256" key="11">
    <source>
        <dbReference type="ARBA" id="ARBA00022842"/>
    </source>
</evidence>
<evidence type="ECO:0000256" key="6">
    <source>
        <dbReference type="ARBA" id="ARBA00022695"/>
    </source>
</evidence>
<evidence type="ECO:0000256" key="8">
    <source>
        <dbReference type="ARBA" id="ARBA00022723"/>
    </source>
</evidence>
<keyword evidence="3" id="KW-0963">Cytoplasm</keyword>
<evidence type="ECO:0000256" key="19">
    <source>
        <dbReference type="ARBA" id="ARBA00025615"/>
    </source>
</evidence>
<evidence type="ECO:0000256" key="18">
    <source>
        <dbReference type="ARBA" id="ARBA00025590"/>
    </source>
</evidence>
<evidence type="ECO:0000256" key="7">
    <source>
        <dbReference type="ARBA" id="ARBA00022722"/>
    </source>
</evidence>
<feature type="region of interest" description="Disordered" evidence="22">
    <location>
        <begin position="478"/>
        <end position="563"/>
    </location>
</feature>
<dbReference type="GO" id="GO:0004523">
    <property type="term" value="F:RNA-DNA hybrid ribonuclease activity"/>
    <property type="evidence" value="ECO:0007669"/>
    <property type="project" value="UniProtKB-EC"/>
</dbReference>
<dbReference type="InterPro" id="IPR036397">
    <property type="entry name" value="RNaseH_sf"/>
</dbReference>
<evidence type="ECO:0000256" key="16">
    <source>
        <dbReference type="ARBA" id="ARBA00023125"/>
    </source>
</evidence>
<comment type="function">
    <text evidence="18">Reverse transcriptase/ribonuclease H (RT) is a multifunctional enzyme that catalyzes the conversion of the retro-elements RNA genome into dsDNA within the VLP. The enzyme displays a DNA polymerase activity that can copy either DNA or RNA templates, and a ribonuclease H (RNase H) activity that cleaves the RNA strand of RNA-DNA heteroduplexes during plus-strand synthesis and hydrolyzes RNA primers. The conversion leads to a linear dsDNA copy of the retrotransposon that includes long terminal repeats (LTRs) at both ends.</text>
</comment>
<dbReference type="GO" id="GO:0003964">
    <property type="term" value="F:RNA-directed DNA polymerase activity"/>
    <property type="evidence" value="ECO:0007669"/>
    <property type="project" value="UniProtKB-KW"/>
</dbReference>
<comment type="subcellular location">
    <subcellularLocation>
        <location evidence="2">Cytoplasm</location>
    </subcellularLocation>
</comment>
<evidence type="ECO:0000256" key="21">
    <source>
        <dbReference type="ARBA" id="ARBA00049244"/>
    </source>
</evidence>
<evidence type="ECO:0000256" key="17">
    <source>
        <dbReference type="ARBA" id="ARBA00023172"/>
    </source>
</evidence>
<comment type="catalytic activity">
    <reaction evidence="20">
        <text>DNA(n) + a 2'-deoxyribonucleoside 5'-triphosphate = DNA(n+1) + diphosphate</text>
        <dbReference type="Rhea" id="RHEA:22508"/>
        <dbReference type="Rhea" id="RHEA-COMP:17339"/>
        <dbReference type="Rhea" id="RHEA-COMP:17340"/>
        <dbReference type="ChEBI" id="CHEBI:33019"/>
        <dbReference type="ChEBI" id="CHEBI:61560"/>
        <dbReference type="ChEBI" id="CHEBI:173112"/>
        <dbReference type="EC" id="2.7.7.49"/>
    </reaction>
</comment>
<evidence type="ECO:0000256" key="5">
    <source>
        <dbReference type="ARBA" id="ARBA00022679"/>
    </source>
</evidence>
<keyword evidence="16" id="KW-0238">DNA-binding</keyword>
<evidence type="ECO:0000313" key="25">
    <source>
        <dbReference type="Proteomes" id="UP000536275"/>
    </source>
</evidence>
<comment type="caution">
    <text evidence="24">The sequence shown here is derived from an EMBL/GenBank/DDBJ whole genome shotgun (WGS) entry which is preliminary data.</text>
</comment>
<dbReference type="Gene3D" id="3.30.420.10">
    <property type="entry name" value="Ribonuclease H-like superfamily/Ribonuclease H"/>
    <property type="match status" value="1"/>
</dbReference>
<evidence type="ECO:0000256" key="14">
    <source>
        <dbReference type="ARBA" id="ARBA00022918"/>
    </source>
</evidence>
<dbReference type="PANTHER" id="PTHR42648:SF11">
    <property type="entry name" value="TRANSPOSON TY4-P GAG-POL POLYPROTEIN"/>
    <property type="match status" value="1"/>
</dbReference>
<dbReference type="SUPFAM" id="SSF53098">
    <property type="entry name" value="Ribonuclease H-like"/>
    <property type="match status" value="1"/>
</dbReference>
<dbReference type="GO" id="GO:0006310">
    <property type="term" value="P:DNA recombination"/>
    <property type="evidence" value="ECO:0007669"/>
    <property type="project" value="UniProtKB-KW"/>
</dbReference>
<feature type="compositionally biased region" description="Polar residues" evidence="22">
    <location>
        <begin position="495"/>
        <end position="504"/>
    </location>
</feature>
<dbReference type="EMBL" id="JABWAD010000061">
    <property type="protein sequence ID" value="KAF6063430.1"/>
    <property type="molecule type" value="Genomic_DNA"/>
</dbReference>
<evidence type="ECO:0000256" key="1">
    <source>
        <dbReference type="ARBA" id="ARBA00000077"/>
    </source>
</evidence>
<dbReference type="PROSITE" id="PS50994">
    <property type="entry name" value="INTEGRASE"/>
    <property type="match status" value="1"/>
</dbReference>
<keyword evidence="10" id="KW-0378">Hydrolase</keyword>
<dbReference type="InterPro" id="IPR039537">
    <property type="entry name" value="Retrotran_Ty1/copia-like"/>
</dbReference>
<evidence type="ECO:0000256" key="20">
    <source>
        <dbReference type="ARBA" id="ARBA00048173"/>
    </source>
</evidence>
<keyword evidence="12" id="KW-0694">RNA-binding</keyword>
<dbReference type="InterPro" id="IPR001584">
    <property type="entry name" value="Integrase_cat-core"/>
</dbReference>
<feature type="compositionally biased region" description="Basic and acidic residues" evidence="22">
    <location>
        <begin position="417"/>
        <end position="434"/>
    </location>
</feature>
<dbReference type="InterPro" id="IPR012337">
    <property type="entry name" value="RNaseH-like_sf"/>
</dbReference>